<protein>
    <submittedName>
        <fullName evidence="1">Uncharacterized protein</fullName>
    </submittedName>
</protein>
<dbReference type="PATRIC" id="fig|1086011.3.peg.1113"/>
<evidence type="ECO:0000313" key="1">
    <source>
        <dbReference type="EMBL" id="EIA09233.1"/>
    </source>
</evidence>
<gene>
    <name evidence="1" type="ORF">HJ01_01139</name>
</gene>
<comment type="caution">
    <text evidence="1">The sequence shown here is derived from an EMBL/GenBank/DDBJ whole genome shotgun (WGS) entry which is preliminary data.</text>
</comment>
<dbReference type="Proteomes" id="UP000005566">
    <property type="component" value="Unassembled WGS sequence"/>
</dbReference>
<dbReference type="STRING" id="1086011.HJ01_01139"/>
<accession>H7FPM9</accession>
<proteinExistence type="predicted"/>
<dbReference type="EMBL" id="AHKF01000015">
    <property type="protein sequence ID" value="EIA09233.1"/>
    <property type="molecule type" value="Genomic_DNA"/>
</dbReference>
<evidence type="ECO:0000313" key="2">
    <source>
        <dbReference type="Proteomes" id="UP000005566"/>
    </source>
</evidence>
<dbReference type="AlphaFoldDB" id="H7FPM9"/>
<reference evidence="1 2" key="1">
    <citation type="journal article" date="2014" name="Acta Crystallogr. D">
        <title>Structure-based characterization and antifreeze properties of a hyperactive ice-binding protein from the Antarctic bacterium Flavobacterium frigoris PS1.</title>
        <authorList>
            <person name="Do H."/>
            <person name="Kim S.J."/>
            <person name="Kim H.J."/>
            <person name="Lee J.H."/>
        </authorList>
    </citation>
    <scope>NUCLEOTIDE SEQUENCE [LARGE SCALE GENOMIC DNA]</scope>
    <source>
        <strain evidence="1 2">PS1</strain>
    </source>
</reference>
<keyword evidence="2" id="KW-1185">Reference proteome</keyword>
<sequence length="48" mass="5950">MKKRLKVVKITKKNPNQLFWNFLFNENYKEQKNSHDVRVLISFTKKMH</sequence>
<name>H7FPM9_FLAFP</name>
<organism evidence="1 2">
    <name type="scientific">Flavobacterium frigoris (strain PS1)</name>
    <dbReference type="NCBI Taxonomy" id="1086011"/>
    <lineage>
        <taxon>Bacteria</taxon>
        <taxon>Pseudomonadati</taxon>
        <taxon>Bacteroidota</taxon>
        <taxon>Flavobacteriia</taxon>
        <taxon>Flavobacteriales</taxon>
        <taxon>Flavobacteriaceae</taxon>
        <taxon>Flavobacterium</taxon>
    </lineage>
</organism>